<protein>
    <submittedName>
        <fullName evidence="1">Uncharacterized protein</fullName>
    </submittedName>
</protein>
<evidence type="ECO:0000313" key="1">
    <source>
        <dbReference type="EMBL" id="JAV67839.1"/>
    </source>
</evidence>
<dbReference type="AlphaFoldDB" id="A0A1Y1L2B0"/>
<dbReference type="Gene3D" id="3.90.228.10">
    <property type="match status" value="1"/>
</dbReference>
<organism evidence="1">
    <name type="scientific">Photinus pyralis</name>
    <name type="common">Common eastern firefly</name>
    <name type="synonym">Lampyris pyralis</name>
    <dbReference type="NCBI Taxonomy" id="7054"/>
    <lineage>
        <taxon>Eukaryota</taxon>
        <taxon>Metazoa</taxon>
        <taxon>Ecdysozoa</taxon>
        <taxon>Arthropoda</taxon>
        <taxon>Hexapoda</taxon>
        <taxon>Insecta</taxon>
        <taxon>Pterygota</taxon>
        <taxon>Neoptera</taxon>
        <taxon>Endopterygota</taxon>
        <taxon>Coleoptera</taxon>
        <taxon>Polyphaga</taxon>
        <taxon>Elateriformia</taxon>
        <taxon>Elateroidea</taxon>
        <taxon>Lampyridae</taxon>
        <taxon>Lampyrinae</taxon>
        <taxon>Photinus</taxon>
    </lineage>
</organism>
<sequence>MALIGDLLREFKPSTWSTENYASKKFVRIPLDIEAVECTAIKNEFIRHYCAKYKIVAIERIQAPFLYMRCQLHRTHYKMKNGPYIDVSESWEFAFVQESKVDEFIQYNGDERRVPSLCYLYLPSANIPTCAIAKKVLHPCLLRDSNGYPDYIIHFEKTKPADEIANSLSRLTLRM</sequence>
<name>A0A1Y1L2B0_PHOPY</name>
<accession>A0A1Y1L2B0</accession>
<proteinExistence type="predicted"/>
<dbReference type="EMBL" id="GEZM01066517">
    <property type="protein sequence ID" value="JAV67839.1"/>
    <property type="molecule type" value="Transcribed_RNA"/>
</dbReference>
<reference evidence="1" key="1">
    <citation type="journal article" date="2016" name="Sci. Rep.">
        <title>Molecular characterization of firefly nuptial gifts: a multi-omics approach sheds light on postcopulatory sexual selection.</title>
        <authorList>
            <person name="Al-Wathiqui N."/>
            <person name="Fallon T.R."/>
            <person name="South A."/>
            <person name="Weng J.K."/>
            <person name="Lewis S.M."/>
        </authorList>
    </citation>
    <scope>NUCLEOTIDE SEQUENCE</scope>
</reference>